<dbReference type="PIRSF" id="PIRSF000484">
    <property type="entry name" value="NAPRT"/>
    <property type="match status" value="1"/>
</dbReference>
<evidence type="ECO:0000256" key="4">
    <source>
        <dbReference type="ARBA" id="ARBA00022553"/>
    </source>
</evidence>
<evidence type="ECO:0000259" key="10">
    <source>
        <dbReference type="Pfam" id="PF04095"/>
    </source>
</evidence>
<dbReference type="EMBL" id="BTFZ01000001">
    <property type="protein sequence ID" value="GMM33097.1"/>
    <property type="molecule type" value="Genomic_DNA"/>
</dbReference>
<comment type="caution">
    <text evidence="12">The sequence shown here is derived from an EMBL/GenBank/DDBJ whole genome shotgun (WGS) entry which is preliminary data.</text>
</comment>
<dbReference type="InterPro" id="IPR040727">
    <property type="entry name" value="NAPRTase_N"/>
</dbReference>
<dbReference type="Proteomes" id="UP001360560">
    <property type="component" value="Unassembled WGS sequence"/>
</dbReference>
<keyword evidence="7" id="KW-0808">Transferase</keyword>
<reference evidence="12 13" key="1">
    <citation type="journal article" date="2023" name="Elife">
        <title>Identification of key yeast species and microbe-microbe interactions impacting larval growth of Drosophila in the wild.</title>
        <authorList>
            <person name="Mure A."/>
            <person name="Sugiura Y."/>
            <person name="Maeda R."/>
            <person name="Honda K."/>
            <person name="Sakurai N."/>
            <person name="Takahashi Y."/>
            <person name="Watada M."/>
            <person name="Katoh T."/>
            <person name="Gotoh A."/>
            <person name="Gotoh Y."/>
            <person name="Taniguchi I."/>
            <person name="Nakamura K."/>
            <person name="Hayashi T."/>
            <person name="Katayama T."/>
            <person name="Uemura T."/>
            <person name="Hattori Y."/>
        </authorList>
    </citation>
    <scope>NUCLEOTIDE SEQUENCE [LARGE SCALE GENOMIC DNA]</scope>
    <source>
        <strain evidence="12 13">SC-9</strain>
    </source>
</reference>
<evidence type="ECO:0000256" key="9">
    <source>
        <dbReference type="RuleBase" id="RU003838"/>
    </source>
</evidence>
<dbReference type="GO" id="GO:0005829">
    <property type="term" value="C:cytosol"/>
    <property type="evidence" value="ECO:0007669"/>
    <property type="project" value="TreeGrafter"/>
</dbReference>
<dbReference type="Pfam" id="PF17767">
    <property type="entry name" value="NAPRTase_N"/>
    <property type="match status" value="1"/>
</dbReference>
<comment type="catalytic activity">
    <reaction evidence="8 9">
        <text>5-phospho-alpha-D-ribose 1-diphosphate + nicotinate + ATP + H2O = nicotinate beta-D-ribonucleotide + ADP + phosphate + diphosphate</text>
        <dbReference type="Rhea" id="RHEA:36163"/>
        <dbReference type="ChEBI" id="CHEBI:15377"/>
        <dbReference type="ChEBI" id="CHEBI:30616"/>
        <dbReference type="ChEBI" id="CHEBI:32544"/>
        <dbReference type="ChEBI" id="CHEBI:33019"/>
        <dbReference type="ChEBI" id="CHEBI:43474"/>
        <dbReference type="ChEBI" id="CHEBI:57502"/>
        <dbReference type="ChEBI" id="CHEBI:58017"/>
        <dbReference type="ChEBI" id="CHEBI:456216"/>
        <dbReference type="EC" id="6.3.4.21"/>
    </reaction>
</comment>
<dbReference type="AlphaFoldDB" id="A0AAV5QEL8"/>
<comment type="PTM">
    <text evidence="9">Transiently phosphorylated on a His residue during the reaction cycle. Phosphorylation strongly increases the affinity for substrates and increases the rate of nicotinate D-ribonucleotide production. Dephosphorylation regenerates the low-affinity form of the enzyme, leading to product release.</text>
</comment>
<evidence type="ECO:0000256" key="7">
    <source>
        <dbReference type="ARBA" id="ARBA00022679"/>
    </source>
</evidence>
<evidence type="ECO:0000256" key="1">
    <source>
        <dbReference type="ARBA" id="ARBA00004952"/>
    </source>
</evidence>
<organism evidence="12 13">
    <name type="scientific">Saccharomycopsis crataegensis</name>
    <dbReference type="NCBI Taxonomy" id="43959"/>
    <lineage>
        <taxon>Eukaryota</taxon>
        <taxon>Fungi</taxon>
        <taxon>Dikarya</taxon>
        <taxon>Ascomycota</taxon>
        <taxon>Saccharomycotina</taxon>
        <taxon>Saccharomycetes</taxon>
        <taxon>Saccharomycopsidaceae</taxon>
        <taxon>Saccharomycopsis</taxon>
    </lineage>
</organism>
<dbReference type="GO" id="GO:0016757">
    <property type="term" value="F:glycosyltransferase activity"/>
    <property type="evidence" value="ECO:0007669"/>
    <property type="project" value="UniProtKB-KW"/>
</dbReference>
<dbReference type="FunFam" id="3.20.140.10:FF:000009">
    <property type="entry name" value="Nicotinate phosphoribosyltransferase"/>
    <property type="match status" value="1"/>
</dbReference>
<evidence type="ECO:0000313" key="12">
    <source>
        <dbReference type="EMBL" id="GMM33097.1"/>
    </source>
</evidence>
<evidence type="ECO:0000313" key="13">
    <source>
        <dbReference type="Proteomes" id="UP001360560"/>
    </source>
</evidence>
<evidence type="ECO:0000256" key="5">
    <source>
        <dbReference type="ARBA" id="ARBA00022598"/>
    </source>
</evidence>
<evidence type="ECO:0000256" key="8">
    <source>
        <dbReference type="ARBA" id="ARBA00048668"/>
    </source>
</evidence>
<dbReference type="RefSeq" id="XP_064850097.1">
    <property type="nucleotide sequence ID" value="XM_064994025.1"/>
</dbReference>
<evidence type="ECO:0000256" key="6">
    <source>
        <dbReference type="ARBA" id="ARBA00022642"/>
    </source>
</evidence>
<dbReference type="InterPro" id="IPR041525">
    <property type="entry name" value="N/Namide_PRibTrfase"/>
</dbReference>
<evidence type="ECO:0000259" key="11">
    <source>
        <dbReference type="Pfam" id="PF17767"/>
    </source>
</evidence>
<dbReference type="EC" id="6.3.4.21" evidence="3 9"/>
<comment type="function">
    <text evidence="9">Catalyzes the synthesis of beta-nicotinate D-ribonucleotide from nicotinate and 5-phospho-D-ribose 1-phosphate at the expense of ATP.</text>
</comment>
<dbReference type="InterPro" id="IPR007229">
    <property type="entry name" value="Nic_PRibTrfase-Fam"/>
</dbReference>
<comment type="similarity">
    <text evidence="2 9">Belongs to the NAPRTase family.</text>
</comment>
<dbReference type="GO" id="GO:0034355">
    <property type="term" value="P:NAD+ biosynthetic process via the salvage pathway"/>
    <property type="evidence" value="ECO:0007669"/>
    <property type="project" value="TreeGrafter"/>
</dbReference>
<dbReference type="SUPFAM" id="SSF51690">
    <property type="entry name" value="Nicotinate/Quinolinate PRTase C-terminal domain-like"/>
    <property type="match status" value="1"/>
</dbReference>
<dbReference type="GO" id="GO:0004516">
    <property type="term" value="F:nicotinate phosphoribosyltransferase activity"/>
    <property type="evidence" value="ECO:0007669"/>
    <property type="project" value="UniProtKB-UniRule"/>
</dbReference>
<dbReference type="Gene3D" id="3.20.140.10">
    <property type="entry name" value="nicotinate phosphoribosyltransferase"/>
    <property type="match status" value="1"/>
</dbReference>
<feature type="domain" description="Nicotinate/nicotinamide phosphoribosyltransferase" evidence="10">
    <location>
        <begin position="171"/>
        <end position="412"/>
    </location>
</feature>
<dbReference type="NCBIfam" id="TIGR01514">
    <property type="entry name" value="NAPRTase"/>
    <property type="match status" value="1"/>
</dbReference>
<dbReference type="InterPro" id="IPR036068">
    <property type="entry name" value="Nicotinate_pribotase-like_C"/>
</dbReference>
<sequence length="427" mass="49042">MSNHCDFPPATVSFLDTDLYKITMHAAIHKNFPEIEVCYKYTNRTPSMKLNQAAIEWLKVQIGHLGQLQFTAEEIEYLKSELAYLPQEYFEYIKTFKLYPEQQIIIIHATDDDFQLEVKGKWVDTIFYEILLLSLISEAYFKYVDVDWDVNGQYELATSKISQLFAHGIPFSEFGTRRRRSFDTQEIVVRAFVDYANLPENRSKKNLLIGTSNVLLAKKYGLRPIGTVAHEWMMGVAAITQDYPNANKHAMDYWIKTVGESHAGLALTDTFGTDAFLRSFVPPYSDCYVGFRQDSGDPLAYTDKVARHVFEVLKLPQFSKSICFSDSLNIEKCIKYFDYAKAKGFNSNFGIGTNFTNDFKYNKAPYDKSPPLNIVIKLKEVNGKPAIKISDNLGKNMGDANTVKQVKEILGYKENEWREGDESKRWT</sequence>
<proteinExistence type="inferred from homology"/>
<dbReference type="GeneID" id="90071076"/>
<dbReference type="HAMAP" id="MF_00570">
    <property type="entry name" value="NAPRTase"/>
    <property type="match status" value="1"/>
</dbReference>
<dbReference type="PANTHER" id="PTHR11098">
    <property type="entry name" value="NICOTINATE PHOSPHORIBOSYLTRANSFERASE"/>
    <property type="match status" value="1"/>
</dbReference>
<keyword evidence="13" id="KW-1185">Reference proteome</keyword>
<evidence type="ECO:0000256" key="2">
    <source>
        <dbReference type="ARBA" id="ARBA00010897"/>
    </source>
</evidence>
<name>A0AAV5QEL8_9ASCO</name>
<evidence type="ECO:0000256" key="3">
    <source>
        <dbReference type="ARBA" id="ARBA00013236"/>
    </source>
</evidence>
<dbReference type="PANTHER" id="PTHR11098:SF1">
    <property type="entry name" value="NICOTINATE PHOSPHORIBOSYLTRANSFERASE"/>
    <property type="match status" value="1"/>
</dbReference>
<dbReference type="InterPro" id="IPR006406">
    <property type="entry name" value="Nic_PRibTrfase"/>
</dbReference>
<keyword evidence="5 9" id="KW-0436">Ligase</keyword>
<keyword evidence="6 9" id="KW-0662">Pyridine nucleotide biosynthesis</keyword>
<protein>
    <recommendedName>
        <fullName evidence="3 9">Nicotinate phosphoribosyltransferase</fullName>
        <ecNumber evidence="3 9">6.3.4.21</ecNumber>
    </recommendedName>
</protein>
<feature type="domain" description="Nicotinate phosphoribosyltransferase N-terminal" evidence="11">
    <location>
        <begin position="15"/>
        <end position="137"/>
    </location>
</feature>
<keyword evidence="4" id="KW-0597">Phosphoprotein</keyword>
<accession>A0AAV5QEL8</accession>
<dbReference type="Pfam" id="PF04095">
    <property type="entry name" value="NAPRTase"/>
    <property type="match status" value="1"/>
</dbReference>
<keyword evidence="12" id="KW-0328">Glycosyltransferase</keyword>
<comment type="pathway">
    <text evidence="1 9">Cofactor biosynthesis; NAD(+) biosynthesis; nicotinate D-ribonucleotide from nicotinate: step 1/1.</text>
</comment>
<gene>
    <name evidence="12" type="ORF">DASC09_004220</name>
</gene>
<dbReference type="SUPFAM" id="SSF54675">
    <property type="entry name" value="Nicotinate/Quinolinate PRTase N-terminal domain-like"/>
    <property type="match status" value="1"/>
</dbReference>